<dbReference type="InterPro" id="IPR052348">
    <property type="entry name" value="Metallopeptidase_M50B"/>
</dbReference>
<evidence type="ECO:0000256" key="2">
    <source>
        <dbReference type="ARBA" id="ARBA00004651"/>
    </source>
</evidence>
<evidence type="ECO:0000313" key="15">
    <source>
        <dbReference type="EMBL" id="TYA12931.1"/>
    </source>
</evidence>
<comment type="cofactor">
    <cofactor evidence="1">
        <name>Zn(2+)</name>
        <dbReference type="ChEBI" id="CHEBI:29105"/>
    </cofactor>
</comment>
<evidence type="ECO:0000256" key="4">
    <source>
        <dbReference type="ARBA" id="ARBA00022475"/>
    </source>
</evidence>
<proteinExistence type="inferred from homology"/>
<feature type="transmembrane region" description="Helical" evidence="13">
    <location>
        <begin position="56"/>
        <end position="78"/>
    </location>
</feature>
<dbReference type="Pfam" id="PF02163">
    <property type="entry name" value="Peptidase_M50"/>
    <property type="match status" value="1"/>
</dbReference>
<evidence type="ECO:0000256" key="6">
    <source>
        <dbReference type="ARBA" id="ARBA00022692"/>
    </source>
</evidence>
<accession>A0A5D0CSH3</accession>
<evidence type="ECO:0000256" key="3">
    <source>
        <dbReference type="ARBA" id="ARBA00007931"/>
    </source>
</evidence>
<sequence length="228" mass="25658">MEFLDRILRVPLDQLPFYLLTLVIAFTLHEFSHAYFANKFGDPTAKLLGRVTLNPAVHFDLLGIILLLIAGFGWARPVPVNRDNFRKPRVMGVIVSAAGPLSNLLLAVVGAAIYAALILYGVVNPFGPQDKLSLALDTFFNLFVVMNFFLFLFNLIPLPPLDGYRILEDIVPRRVLGKLQQFEQWSLLIFLIILIVPGMQQYTIEPLYKAANFLASHFLVFFHTILGG</sequence>
<reference evidence="15 16" key="1">
    <citation type="submission" date="2019-08" db="EMBL/GenBank/DDBJ databases">
        <title>Genome sequencing of Paenibacillus faecis DSM 23593(T).</title>
        <authorList>
            <person name="Kook J.-K."/>
            <person name="Park S.-N."/>
            <person name="Lim Y.K."/>
        </authorList>
    </citation>
    <scope>NUCLEOTIDE SEQUENCE [LARGE SCALE GENOMIC DNA]</scope>
    <source>
        <strain evidence="15 16">DSM 23593</strain>
    </source>
</reference>
<evidence type="ECO:0000313" key="16">
    <source>
        <dbReference type="Proteomes" id="UP000325218"/>
    </source>
</evidence>
<feature type="transmembrane region" description="Helical" evidence="13">
    <location>
        <begin position="139"/>
        <end position="161"/>
    </location>
</feature>
<keyword evidence="10 13" id="KW-1133">Transmembrane helix</keyword>
<dbReference type="InterPro" id="IPR044537">
    <property type="entry name" value="Rip2-like"/>
</dbReference>
<name>A0A5D0CSH3_9BACL</name>
<feature type="domain" description="Peptidase M50" evidence="14">
    <location>
        <begin position="18"/>
        <end position="195"/>
    </location>
</feature>
<keyword evidence="16" id="KW-1185">Reference proteome</keyword>
<dbReference type="GO" id="GO:0046872">
    <property type="term" value="F:metal ion binding"/>
    <property type="evidence" value="ECO:0007669"/>
    <property type="project" value="UniProtKB-KW"/>
</dbReference>
<dbReference type="Proteomes" id="UP000325218">
    <property type="component" value="Unassembled WGS sequence"/>
</dbReference>
<comment type="similarity">
    <text evidence="3">Belongs to the peptidase M50B family.</text>
</comment>
<evidence type="ECO:0000256" key="9">
    <source>
        <dbReference type="ARBA" id="ARBA00022833"/>
    </source>
</evidence>
<dbReference type="GO" id="GO:0006508">
    <property type="term" value="P:proteolysis"/>
    <property type="evidence" value="ECO:0007669"/>
    <property type="project" value="UniProtKB-KW"/>
</dbReference>
<keyword evidence="9" id="KW-0862">Zinc</keyword>
<comment type="caution">
    <text evidence="15">The sequence shown here is derived from an EMBL/GenBank/DDBJ whole genome shotgun (WGS) entry which is preliminary data.</text>
</comment>
<keyword evidence="7" id="KW-0479">Metal-binding</keyword>
<evidence type="ECO:0000256" key="7">
    <source>
        <dbReference type="ARBA" id="ARBA00022723"/>
    </source>
</evidence>
<comment type="subcellular location">
    <subcellularLocation>
        <location evidence="2">Cell membrane</location>
        <topology evidence="2">Multi-pass membrane protein</topology>
    </subcellularLocation>
</comment>
<evidence type="ECO:0000256" key="10">
    <source>
        <dbReference type="ARBA" id="ARBA00022989"/>
    </source>
</evidence>
<feature type="transmembrane region" description="Helical" evidence="13">
    <location>
        <begin position="90"/>
        <end position="119"/>
    </location>
</feature>
<keyword evidence="12 13" id="KW-0472">Membrane</keyword>
<evidence type="ECO:0000256" key="13">
    <source>
        <dbReference type="SAM" id="Phobius"/>
    </source>
</evidence>
<evidence type="ECO:0000256" key="5">
    <source>
        <dbReference type="ARBA" id="ARBA00022670"/>
    </source>
</evidence>
<evidence type="ECO:0000256" key="12">
    <source>
        <dbReference type="ARBA" id="ARBA00023136"/>
    </source>
</evidence>
<keyword evidence="8" id="KW-0378">Hydrolase</keyword>
<keyword evidence="6 13" id="KW-0812">Transmembrane</keyword>
<feature type="transmembrane region" description="Helical" evidence="13">
    <location>
        <begin position="182"/>
        <end position="200"/>
    </location>
</feature>
<gene>
    <name evidence="15" type="ORF">FRY98_09545</name>
</gene>
<dbReference type="OrthoDB" id="9800627at2"/>
<dbReference type="InterPro" id="IPR008915">
    <property type="entry name" value="Peptidase_M50"/>
</dbReference>
<dbReference type="RefSeq" id="WP_148451532.1">
    <property type="nucleotide sequence ID" value="NZ_VSDO01000002.1"/>
</dbReference>
<evidence type="ECO:0000256" key="1">
    <source>
        <dbReference type="ARBA" id="ARBA00001947"/>
    </source>
</evidence>
<keyword evidence="4" id="KW-1003">Cell membrane</keyword>
<dbReference type="EMBL" id="VSDO01000002">
    <property type="protein sequence ID" value="TYA12931.1"/>
    <property type="molecule type" value="Genomic_DNA"/>
</dbReference>
<keyword evidence="11" id="KW-0482">Metalloprotease</keyword>
<dbReference type="PANTHER" id="PTHR35864">
    <property type="entry name" value="ZINC METALLOPROTEASE MJ0611-RELATED"/>
    <property type="match status" value="1"/>
</dbReference>
<keyword evidence="5 15" id="KW-0645">Protease</keyword>
<evidence type="ECO:0000256" key="11">
    <source>
        <dbReference type="ARBA" id="ARBA00023049"/>
    </source>
</evidence>
<dbReference type="AlphaFoldDB" id="A0A5D0CSH3"/>
<feature type="transmembrane region" description="Helical" evidence="13">
    <location>
        <begin position="15"/>
        <end position="36"/>
    </location>
</feature>
<evidence type="ECO:0000256" key="8">
    <source>
        <dbReference type="ARBA" id="ARBA00022801"/>
    </source>
</evidence>
<dbReference type="PANTHER" id="PTHR35864:SF1">
    <property type="entry name" value="ZINC METALLOPROTEASE YWHC-RELATED"/>
    <property type="match status" value="1"/>
</dbReference>
<protein>
    <submittedName>
        <fullName evidence="15">Site-2 protease family protein</fullName>
    </submittedName>
</protein>
<feature type="transmembrane region" description="Helical" evidence="13">
    <location>
        <begin position="206"/>
        <end position="226"/>
    </location>
</feature>
<organism evidence="15 16">
    <name type="scientific">Paenibacillus faecis</name>
    <dbReference type="NCBI Taxonomy" id="862114"/>
    <lineage>
        <taxon>Bacteria</taxon>
        <taxon>Bacillati</taxon>
        <taxon>Bacillota</taxon>
        <taxon>Bacilli</taxon>
        <taxon>Bacillales</taxon>
        <taxon>Paenibacillaceae</taxon>
        <taxon>Paenibacillus</taxon>
    </lineage>
</organism>
<dbReference type="GO" id="GO:0005886">
    <property type="term" value="C:plasma membrane"/>
    <property type="evidence" value="ECO:0007669"/>
    <property type="project" value="UniProtKB-SubCell"/>
</dbReference>
<evidence type="ECO:0000259" key="14">
    <source>
        <dbReference type="Pfam" id="PF02163"/>
    </source>
</evidence>
<dbReference type="GO" id="GO:0008237">
    <property type="term" value="F:metallopeptidase activity"/>
    <property type="evidence" value="ECO:0007669"/>
    <property type="project" value="UniProtKB-KW"/>
</dbReference>
<dbReference type="CDD" id="cd06158">
    <property type="entry name" value="S2P-M50_like_1"/>
    <property type="match status" value="1"/>
</dbReference>